<organism evidence="2 4">
    <name type="scientific">Alkalithermobacter thermoalcaliphilus JW-YL-7 = DSM 7308</name>
    <dbReference type="NCBI Taxonomy" id="1121328"/>
    <lineage>
        <taxon>Bacteria</taxon>
        <taxon>Bacillati</taxon>
        <taxon>Bacillota</taxon>
        <taxon>Clostridia</taxon>
        <taxon>Peptostreptococcales</taxon>
        <taxon>Tepidibacteraceae</taxon>
        <taxon>Alkalithermobacter</taxon>
    </lineage>
</organism>
<sequence length="337" mass="38527" precursor="true">MKRKNITHILTLGILFAYLFSFTSFAIGQGQEDFLKYLLRKTYPEVTLEGENRGLLSIGFGLLNRRNDNNNVANDSQSSIKITVLEDDEKPTLIDNIQTVTSDENKQTNQSQNENTNASVPDKIDLQKGKPQILIYHTHGTESYEPERTGNYHSLNKKYNVMSVGGALKEHLEKRGYVVLHNMDYHDYPSFNGSYTRSLQTARKILQENPSIKVVLDVHRDGMVAKDDETRNRIRQQNTVKINGEDVAKFMLVVGPESPNRKEVENFARYITKVANEKYPGIARNVLVKPYGRFNQFLSNNYALLEVGTNFNTIDEVIRTTKYLAEILDEVIKSTNR</sequence>
<evidence type="ECO:0000313" key="3">
    <source>
        <dbReference type="EMBL" id="SHL01438.1"/>
    </source>
</evidence>
<protein>
    <submittedName>
        <fullName evidence="2">Stage II sporulation protein P</fullName>
    </submittedName>
</protein>
<feature type="region of interest" description="Disordered" evidence="1">
    <location>
        <begin position="99"/>
        <end position="123"/>
    </location>
</feature>
<evidence type="ECO:0000313" key="2">
    <source>
        <dbReference type="EMBL" id="KXZ40095.1"/>
    </source>
</evidence>
<name>A0A150FSE7_CLOPD</name>
<dbReference type="STRING" id="1121328.JWYL7_1170"/>
<dbReference type="Proteomes" id="UP000323392">
    <property type="component" value="Unassembled WGS sequence"/>
</dbReference>
<dbReference type="RefSeq" id="WP_066070381.1">
    <property type="nucleotide sequence ID" value="NZ_FRBG01000009.1"/>
</dbReference>
<comment type="caution">
    <text evidence="2">The sequence shown here is derived from an EMBL/GenBank/DDBJ whole genome shotgun (WGS) entry which is preliminary data.</text>
</comment>
<evidence type="ECO:0000313" key="5">
    <source>
        <dbReference type="Proteomes" id="UP000323392"/>
    </source>
</evidence>
<dbReference type="NCBIfam" id="TIGR02867">
    <property type="entry name" value="spore_II_P"/>
    <property type="match status" value="1"/>
</dbReference>
<dbReference type="AlphaFoldDB" id="A0A150FSE7"/>
<evidence type="ECO:0000313" key="4">
    <source>
        <dbReference type="Proteomes" id="UP000092605"/>
    </source>
</evidence>
<evidence type="ECO:0000256" key="1">
    <source>
        <dbReference type="SAM" id="MobiDB-lite"/>
    </source>
</evidence>
<dbReference type="Proteomes" id="UP000092605">
    <property type="component" value="Unassembled WGS sequence"/>
</dbReference>
<dbReference type="PATRIC" id="fig|1121328.3.peg.1179"/>
<dbReference type="InterPro" id="IPR010897">
    <property type="entry name" value="Spore_II_P"/>
</dbReference>
<reference evidence="3 5" key="2">
    <citation type="submission" date="2016-11" db="EMBL/GenBank/DDBJ databases">
        <authorList>
            <person name="Varghese N."/>
            <person name="Submissions S."/>
        </authorList>
    </citation>
    <scope>NUCLEOTIDE SEQUENCE [LARGE SCALE GENOMIC DNA]</scope>
    <source>
        <strain evidence="3 5">DSM 7308</strain>
    </source>
</reference>
<reference evidence="2 4" key="1">
    <citation type="submission" date="2016-02" db="EMBL/GenBank/DDBJ databases">
        <title>Draft genome sequence for Clostridium paradoxum JW-YL-7.</title>
        <authorList>
            <person name="Utturkar S.M."/>
            <person name="Lancaster A."/>
            <person name="Poole F.L."/>
            <person name="Adams M.W."/>
            <person name="Brown S.D."/>
        </authorList>
    </citation>
    <scope>NUCLEOTIDE SEQUENCE [LARGE SCALE GENOMIC DNA]</scope>
    <source>
        <strain evidence="2 4">JW-YL-7</strain>
    </source>
</reference>
<dbReference type="Pfam" id="PF07454">
    <property type="entry name" value="SpoIIP"/>
    <property type="match status" value="1"/>
</dbReference>
<dbReference type="OrthoDB" id="1633470at2"/>
<gene>
    <name evidence="2" type="ORF">JWYL7_1170</name>
    <name evidence="3" type="ORF">SAMN05661008_01300</name>
</gene>
<proteinExistence type="predicted"/>
<keyword evidence="5" id="KW-1185">Reference proteome</keyword>
<dbReference type="EMBL" id="FRBG01000009">
    <property type="protein sequence ID" value="SHL01438.1"/>
    <property type="molecule type" value="Genomic_DNA"/>
</dbReference>
<feature type="compositionally biased region" description="Polar residues" evidence="1">
    <location>
        <begin position="99"/>
        <end position="119"/>
    </location>
</feature>
<accession>A0A150FSE7</accession>
<dbReference type="EMBL" id="LSFY01000001">
    <property type="protein sequence ID" value="KXZ40095.1"/>
    <property type="molecule type" value="Genomic_DNA"/>
</dbReference>